<dbReference type="EMBL" id="CP111027">
    <property type="protein sequence ID" value="WAR29400.1"/>
    <property type="molecule type" value="Genomic_DNA"/>
</dbReference>
<accession>A0ABY7G5G2</accession>
<organism evidence="1 2">
    <name type="scientific">Mya arenaria</name>
    <name type="common">Soft-shell clam</name>
    <dbReference type="NCBI Taxonomy" id="6604"/>
    <lineage>
        <taxon>Eukaryota</taxon>
        <taxon>Metazoa</taxon>
        <taxon>Spiralia</taxon>
        <taxon>Lophotrochozoa</taxon>
        <taxon>Mollusca</taxon>
        <taxon>Bivalvia</taxon>
        <taxon>Autobranchia</taxon>
        <taxon>Heteroconchia</taxon>
        <taxon>Euheterodonta</taxon>
        <taxon>Imparidentia</taxon>
        <taxon>Neoheterodontei</taxon>
        <taxon>Myida</taxon>
        <taxon>Myoidea</taxon>
        <taxon>Myidae</taxon>
        <taxon>Mya</taxon>
    </lineage>
</organism>
<protein>
    <submittedName>
        <fullName evidence="1">Uncharacterized protein</fullName>
    </submittedName>
</protein>
<gene>
    <name evidence="1" type="ORF">MAR_002968</name>
</gene>
<name>A0ABY7G5G2_MYAAR</name>
<evidence type="ECO:0000313" key="1">
    <source>
        <dbReference type="EMBL" id="WAR29400.1"/>
    </source>
</evidence>
<keyword evidence="2" id="KW-1185">Reference proteome</keyword>
<reference evidence="1" key="1">
    <citation type="submission" date="2022-11" db="EMBL/GenBank/DDBJ databases">
        <title>Centuries of genome instability and evolution in soft-shell clam transmissible cancer (bioRxiv).</title>
        <authorList>
            <person name="Hart S.F.M."/>
            <person name="Yonemitsu M.A."/>
            <person name="Giersch R.M."/>
            <person name="Beal B.F."/>
            <person name="Arriagada G."/>
            <person name="Davis B.W."/>
            <person name="Ostrander E.A."/>
            <person name="Goff S.P."/>
            <person name="Metzger M.J."/>
        </authorList>
    </citation>
    <scope>NUCLEOTIDE SEQUENCE</scope>
    <source>
        <strain evidence="1">MELC-2E11</strain>
        <tissue evidence="1">Siphon/mantle</tissue>
    </source>
</reference>
<dbReference type="Proteomes" id="UP001164746">
    <property type="component" value="Chromosome 16"/>
</dbReference>
<proteinExistence type="predicted"/>
<sequence>MSTQSKPAAFMHPFSQLSRKQHAAQILFSSPISVSRLHIYRRICCSGFIAVKSHSREQTTCLNLYNNEEFCCESTIQENRHEANPALPDSVFDCRKAHPWITAGQT</sequence>
<evidence type="ECO:0000313" key="2">
    <source>
        <dbReference type="Proteomes" id="UP001164746"/>
    </source>
</evidence>